<name>A0ABW2NX02_9ACTN</name>
<dbReference type="Proteomes" id="UP001596496">
    <property type="component" value="Unassembled WGS sequence"/>
</dbReference>
<organism evidence="1 2">
    <name type="scientific">Sphaerisporangium rhizosphaerae</name>
    <dbReference type="NCBI Taxonomy" id="2269375"/>
    <lineage>
        <taxon>Bacteria</taxon>
        <taxon>Bacillati</taxon>
        <taxon>Actinomycetota</taxon>
        <taxon>Actinomycetes</taxon>
        <taxon>Streptosporangiales</taxon>
        <taxon>Streptosporangiaceae</taxon>
        <taxon>Sphaerisporangium</taxon>
    </lineage>
</organism>
<comment type="caution">
    <text evidence="1">The sequence shown here is derived from an EMBL/GenBank/DDBJ whole genome shotgun (WGS) entry which is preliminary data.</text>
</comment>
<evidence type="ECO:0000313" key="1">
    <source>
        <dbReference type="EMBL" id="MFC7380819.1"/>
    </source>
</evidence>
<gene>
    <name evidence="1" type="ORF">ACFQSB_01295</name>
</gene>
<reference evidence="2" key="1">
    <citation type="journal article" date="2019" name="Int. J. Syst. Evol. Microbiol.">
        <title>The Global Catalogue of Microorganisms (GCM) 10K type strain sequencing project: providing services to taxonomists for standard genome sequencing and annotation.</title>
        <authorList>
            <consortium name="The Broad Institute Genomics Platform"/>
            <consortium name="The Broad Institute Genome Sequencing Center for Infectious Disease"/>
            <person name="Wu L."/>
            <person name="Ma J."/>
        </authorList>
    </citation>
    <scope>NUCLEOTIDE SEQUENCE [LARGE SCALE GENOMIC DNA]</scope>
    <source>
        <strain evidence="2">CECT 7649</strain>
    </source>
</reference>
<dbReference type="Pfam" id="PF02575">
    <property type="entry name" value="YbaB_DNA_bd"/>
    <property type="match status" value="1"/>
</dbReference>
<dbReference type="InterPro" id="IPR004401">
    <property type="entry name" value="YbaB/EbfC"/>
</dbReference>
<dbReference type="RefSeq" id="WP_354834973.1">
    <property type="nucleotide sequence ID" value="NZ_JBHTCG010000001.1"/>
</dbReference>
<evidence type="ECO:0000313" key="2">
    <source>
        <dbReference type="Proteomes" id="UP001596496"/>
    </source>
</evidence>
<dbReference type="SUPFAM" id="SSF82607">
    <property type="entry name" value="YbaB-like"/>
    <property type="match status" value="1"/>
</dbReference>
<protein>
    <submittedName>
        <fullName evidence="1">YbaB/EbfC family nucleoid-associated protein</fullName>
    </submittedName>
</protein>
<accession>A0ABW2NX02</accession>
<sequence>MEGFAGGDAAEMRAYAEELRAAFMRLQEQAPETHRRARAVQVTEKSEDGLIAATVGARGDLIRLDIDPRIYRRPDSRELADSITATVRRAAAKAQAEVIELFAPLVPREQMRAHLDGDLDSVLEQMAQQMLGRR</sequence>
<keyword evidence="2" id="KW-1185">Reference proteome</keyword>
<dbReference type="InterPro" id="IPR036894">
    <property type="entry name" value="YbaB-like_sf"/>
</dbReference>
<dbReference type="EMBL" id="JBHTCG010000001">
    <property type="protein sequence ID" value="MFC7380819.1"/>
    <property type="molecule type" value="Genomic_DNA"/>
</dbReference>
<dbReference type="Gene3D" id="3.30.1310.10">
    <property type="entry name" value="Nucleoid-associated protein YbaB-like domain"/>
    <property type="match status" value="1"/>
</dbReference>
<proteinExistence type="predicted"/>